<comment type="caution">
    <text evidence="3">The sequence shown here is derived from an EMBL/GenBank/DDBJ whole genome shotgun (WGS) entry which is preliminary data.</text>
</comment>
<dbReference type="InterPro" id="IPR000873">
    <property type="entry name" value="AMP-dep_synth/lig_dom"/>
</dbReference>
<proteinExistence type="predicted"/>
<dbReference type="InterPro" id="IPR020845">
    <property type="entry name" value="AMP-binding_CS"/>
</dbReference>
<dbReference type="InterPro" id="IPR050237">
    <property type="entry name" value="ATP-dep_AMP-bd_enzyme"/>
</dbReference>
<feature type="domain" description="AMP-binding enzyme C-terminal" evidence="2">
    <location>
        <begin position="425"/>
        <end position="499"/>
    </location>
</feature>
<evidence type="ECO:0000313" key="4">
    <source>
        <dbReference type="Proteomes" id="UP001107961"/>
    </source>
</evidence>
<dbReference type="PANTHER" id="PTHR43767:SF7">
    <property type="entry name" value="MEDIUM_LONG-CHAIN-FATTY-ACID--COA LIGASE FADD8"/>
    <property type="match status" value="1"/>
</dbReference>
<gene>
    <name evidence="3" type="ORF">LZG35_15290</name>
</gene>
<dbReference type="Gene3D" id="3.40.50.12780">
    <property type="entry name" value="N-terminal domain of ligase-like"/>
    <property type="match status" value="1"/>
</dbReference>
<evidence type="ECO:0000313" key="3">
    <source>
        <dbReference type="EMBL" id="MCE7510001.1"/>
    </source>
</evidence>
<evidence type="ECO:0000259" key="2">
    <source>
        <dbReference type="Pfam" id="PF13193"/>
    </source>
</evidence>
<evidence type="ECO:0000259" key="1">
    <source>
        <dbReference type="Pfam" id="PF00501"/>
    </source>
</evidence>
<dbReference type="GO" id="GO:0016877">
    <property type="term" value="F:ligase activity, forming carbon-sulfur bonds"/>
    <property type="evidence" value="ECO:0007669"/>
    <property type="project" value="UniProtKB-ARBA"/>
</dbReference>
<dbReference type="RefSeq" id="WP_233925990.1">
    <property type="nucleotide sequence ID" value="NZ_JAJVKT010000019.1"/>
</dbReference>
<sequence>MQDAHDVGLTLGTLVLRALARHPDRTAFTWEGGELSYRGAADLIGRLQKVFLNHGLQRGDRVAVLSANRADGWCAGVAAQLCGAATTALHPKGALSDHQFQLEDCDAAFLVADAEAFGDVGAALSARPGMTTFTLTAAEYGVDLSRAVARIGAATARDLAQASDIATLNYTGGTTGRSKGAFRRHQALVASAVAILADFELPRRPYYLAVAPISHVSGTKVLPTLIRGGCVHLMSGFDTGEVLTAIERRRINFTLMVPTMLYSLLDDARLAKADLSSLELLLYGASPMSPTRLAEGMDRIGPVFAQLFGQTECYPITYLPKEDHDPAHPQWLASCGFPVSSNRIALLDDEGHAVPLGEAGEICVRGPSMMEGYWNQPEQTEEAMQFGWLHTGDVARADEQGRLYIVDRKKDMIVTGGFNVYTRAVEDVLGAHPAVAMAAVIGVPDPRWGEAVTAIVVCHPGEQVSARTLIQQVKDLKGAAHAPKKLEFVDALPLTSLGKIDKKALRARYWAGQSRQIG</sequence>
<protein>
    <submittedName>
        <fullName evidence="3">AMP-binding protein</fullName>
    </submittedName>
</protein>
<dbReference type="Proteomes" id="UP001107961">
    <property type="component" value="Unassembled WGS sequence"/>
</dbReference>
<dbReference type="AlphaFoldDB" id="A0A9Q3ZFR9"/>
<feature type="domain" description="AMP-dependent synthetase/ligase" evidence="1">
    <location>
        <begin position="17"/>
        <end position="374"/>
    </location>
</feature>
<dbReference type="InterPro" id="IPR042099">
    <property type="entry name" value="ANL_N_sf"/>
</dbReference>
<dbReference type="PANTHER" id="PTHR43767">
    <property type="entry name" value="LONG-CHAIN-FATTY-ACID--COA LIGASE"/>
    <property type="match status" value="1"/>
</dbReference>
<dbReference type="PROSITE" id="PS00455">
    <property type="entry name" value="AMP_BINDING"/>
    <property type="match status" value="1"/>
</dbReference>
<organism evidence="3 4">
    <name type="scientific">Alloalcanivorax xenomutans</name>
    <dbReference type="NCBI Taxonomy" id="1094342"/>
    <lineage>
        <taxon>Bacteria</taxon>
        <taxon>Pseudomonadati</taxon>
        <taxon>Pseudomonadota</taxon>
        <taxon>Gammaproteobacteria</taxon>
        <taxon>Oceanospirillales</taxon>
        <taxon>Alcanivoracaceae</taxon>
        <taxon>Alloalcanivorax</taxon>
    </lineage>
</organism>
<dbReference type="EMBL" id="JAJVKT010000019">
    <property type="protein sequence ID" value="MCE7510001.1"/>
    <property type="molecule type" value="Genomic_DNA"/>
</dbReference>
<dbReference type="Pfam" id="PF00501">
    <property type="entry name" value="AMP-binding"/>
    <property type="match status" value="1"/>
</dbReference>
<dbReference type="Gene3D" id="3.30.300.30">
    <property type="match status" value="1"/>
</dbReference>
<name>A0A9Q3ZFR9_9GAMM</name>
<accession>A0A9Q3ZFR9</accession>
<dbReference type="InterPro" id="IPR045851">
    <property type="entry name" value="AMP-bd_C_sf"/>
</dbReference>
<dbReference type="Pfam" id="PF13193">
    <property type="entry name" value="AMP-binding_C"/>
    <property type="match status" value="1"/>
</dbReference>
<dbReference type="InterPro" id="IPR025110">
    <property type="entry name" value="AMP-bd_C"/>
</dbReference>
<keyword evidence="4" id="KW-1185">Reference proteome</keyword>
<reference evidence="3" key="1">
    <citation type="submission" date="2022-01" db="EMBL/GenBank/DDBJ databases">
        <authorList>
            <person name="Karlyshev A.V."/>
            <person name="Jaspars M."/>
        </authorList>
    </citation>
    <scope>NUCLEOTIDE SEQUENCE</scope>
    <source>
        <strain evidence="3">AGSA3-2</strain>
    </source>
</reference>
<dbReference type="SUPFAM" id="SSF56801">
    <property type="entry name" value="Acetyl-CoA synthetase-like"/>
    <property type="match status" value="1"/>
</dbReference>